<protein>
    <submittedName>
        <fullName evidence="1">Uncharacterized protein</fullName>
    </submittedName>
</protein>
<reference evidence="1" key="1">
    <citation type="journal article" date="2014" name="Front. Microbiol.">
        <title>High frequency of phylogenetically diverse reductive dehalogenase-homologous genes in deep subseafloor sedimentary metagenomes.</title>
        <authorList>
            <person name="Kawai M."/>
            <person name="Futagami T."/>
            <person name="Toyoda A."/>
            <person name="Takaki Y."/>
            <person name="Nishi S."/>
            <person name="Hori S."/>
            <person name="Arai W."/>
            <person name="Tsubouchi T."/>
            <person name="Morono Y."/>
            <person name="Uchiyama I."/>
            <person name="Ito T."/>
            <person name="Fujiyama A."/>
            <person name="Inagaki F."/>
            <person name="Takami H."/>
        </authorList>
    </citation>
    <scope>NUCLEOTIDE SEQUENCE</scope>
    <source>
        <strain evidence="1">Expedition CK06-06</strain>
    </source>
</reference>
<organism evidence="1">
    <name type="scientific">marine sediment metagenome</name>
    <dbReference type="NCBI Taxonomy" id="412755"/>
    <lineage>
        <taxon>unclassified sequences</taxon>
        <taxon>metagenomes</taxon>
        <taxon>ecological metagenomes</taxon>
    </lineage>
</organism>
<gene>
    <name evidence="1" type="ORF">S01H1_36008</name>
</gene>
<sequence length="83" mass="9638">MKGCCTLASGISIITIVNAVEEAVEEDKDLSIPYRRRLKSEGFLNEKYLGGVEVDKRLLENKGFRVRQKDKKYFVENYQDYTK</sequence>
<evidence type="ECO:0000313" key="1">
    <source>
        <dbReference type="EMBL" id="GAG01220.1"/>
    </source>
</evidence>
<proteinExistence type="predicted"/>
<name>X0U6L8_9ZZZZ</name>
<dbReference type="EMBL" id="BARS01022526">
    <property type="protein sequence ID" value="GAG01220.1"/>
    <property type="molecule type" value="Genomic_DNA"/>
</dbReference>
<accession>X0U6L8</accession>
<comment type="caution">
    <text evidence="1">The sequence shown here is derived from an EMBL/GenBank/DDBJ whole genome shotgun (WGS) entry which is preliminary data.</text>
</comment>
<dbReference type="AlphaFoldDB" id="X0U6L8"/>